<dbReference type="Pfam" id="PF11905">
    <property type="entry name" value="DUF3425"/>
    <property type="match status" value="1"/>
</dbReference>
<dbReference type="Proteomes" id="UP000766486">
    <property type="component" value="Unassembled WGS sequence"/>
</dbReference>
<proteinExistence type="predicted"/>
<dbReference type="EMBL" id="CABFNS010000897">
    <property type="protein sequence ID" value="VUC34862.1"/>
    <property type="molecule type" value="Genomic_DNA"/>
</dbReference>
<reference evidence="1 2" key="1">
    <citation type="submission" date="2019-06" db="EMBL/GenBank/DDBJ databases">
        <authorList>
            <person name="Broberg M."/>
        </authorList>
    </citation>
    <scope>NUCLEOTIDE SEQUENCE [LARGE SCALE GENOMIC DNA]</scope>
</reference>
<gene>
    <name evidence="1" type="ORF">CLO192961_LOCUS396694</name>
</gene>
<evidence type="ECO:0000313" key="2">
    <source>
        <dbReference type="Proteomes" id="UP000766486"/>
    </source>
</evidence>
<organism evidence="1 2">
    <name type="scientific">Bionectria ochroleuca</name>
    <name type="common">Gliocladium roseum</name>
    <dbReference type="NCBI Taxonomy" id="29856"/>
    <lineage>
        <taxon>Eukaryota</taxon>
        <taxon>Fungi</taxon>
        <taxon>Dikarya</taxon>
        <taxon>Ascomycota</taxon>
        <taxon>Pezizomycotina</taxon>
        <taxon>Sordariomycetes</taxon>
        <taxon>Hypocreomycetidae</taxon>
        <taxon>Hypocreales</taxon>
        <taxon>Bionectriaceae</taxon>
        <taxon>Clonostachys</taxon>
    </lineage>
</organism>
<evidence type="ECO:0000313" key="1">
    <source>
        <dbReference type="EMBL" id="VUC34862.1"/>
    </source>
</evidence>
<accession>A0ABY6UUE9</accession>
<dbReference type="PANTHER" id="PTHR38116:SF5">
    <property type="entry name" value="BZIP DOMAIN-CONTAINING PROTEIN"/>
    <property type="match status" value="1"/>
</dbReference>
<comment type="caution">
    <text evidence="1">The sequence shown here is derived from an EMBL/GenBank/DDBJ whole genome shotgun (WGS) entry which is preliminary data.</text>
</comment>
<dbReference type="InterPro" id="IPR021833">
    <property type="entry name" value="DUF3425"/>
</dbReference>
<keyword evidence="2" id="KW-1185">Reference proteome</keyword>
<dbReference type="PANTHER" id="PTHR38116">
    <property type="entry name" value="CHROMOSOME 7, WHOLE GENOME SHOTGUN SEQUENCE"/>
    <property type="match status" value="1"/>
</dbReference>
<name>A0ABY6UUE9_BIOOC</name>
<sequence length="288" mass="33082">MPNVTCGVLIDLRRLGTLESQNEKMQTVEDPVDRRKRLSRLRQKAWRERRKAACHPSEPFLNTESKWKGHGILFTTDSHEKLEAANKARNAVARSNESKLIPPLIPYSIAFPAHKVIFPLSPDHRLITIVQYNVLRGLIWNLAALSMLDRIPSECAETFGVPGQSVSNNLGQIPRDLRWTSVQRSIEHSYWISVIPFPAMRDNLILMADQYDTHDLLHDMGIGLYEGLEDAERKGFLVWEDPWCASGWEISEGFVKKWGFLLKGCSVEVEITNRWRELRGEERLVVEV</sequence>
<protein>
    <submittedName>
        <fullName evidence="1">Uncharacterized protein</fullName>
    </submittedName>
</protein>